<dbReference type="AlphaFoldDB" id="A0AAU9IHD8"/>
<sequence>MLQASQDRSDLHCHEQYSSPIADLQCKGNYCILKDYHSYSFPHFCCMAHESLFAEDFESEEEDISIPLSHNTVKEIYFLDKIPDEMQLEISAMKNKQDISSQCNAGPPVSLSQLSMLPCLGQKEDKILCARYRPNVINHTPVIYVSRDEYEEFDECGIKYKFVCKACSKEFKSGQALGGHMSRSHPGYVESEARKLRKIQEDL</sequence>
<keyword evidence="1" id="KW-0479">Metal-binding</keyword>
<evidence type="ECO:0000313" key="4">
    <source>
        <dbReference type="Proteomes" id="UP001162131"/>
    </source>
</evidence>
<evidence type="ECO:0000313" key="3">
    <source>
        <dbReference type="EMBL" id="CAG9314300.1"/>
    </source>
</evidence>
<dbReference type="InterPro" id="IPR013087">
    <property type="entry name" value="Znf_C2H2_type"/>
</dbReference>
<comment type="caution">
    <text evidence="3">The sequence shown here is derived from an EMBL/GenBank/DDBJ whole genome shotgun (WGS) entry which is preliminary data.</text>
</comment>
<dbReference type="Pfam" id="PF13912">
    <property type="entry name" value="zf-C2H2_6"/>
    <property type="match status" value="1"/>
</dbReference>
<protein>
    <recommendedName>
        <fullName evidence="2">C2H2-type domain-containing protein</fullName>
    </recommendedName>
</protein>
<dbReference type="PROSITE" id="PS50157">
    <property type="entry name" value="ZINC_FINGER_C2H2_2"/>
    <property type="match status" value="1"/>
</dbReference>
<evidence type="ECO:0000259" key="2">
    <source>
        <dbReference type="PROSITE" id="PS50157"/>
    </source>
</evidence>
<feature type="domain" description="C2H2-type" evidence="2">
    <location>
        <begin position="162"/>
        <end position="190"/>
    </location>
</feature>
<dbReference type="Proteomes" id="UP001162131">
    <property type="component" value="Unassembled WGS sequence"/>
</dbReference>
<proteinExistence type="predicted"/>
<name>A0AAU9IHD8_9CILI</name>
<keyword evidence="1" id="KW-0862">Zinc</keyword>
<organism evidence="3 4">
    <name type="scientific">Blepharisma stoltei</name>
    <dbReference type="NCBI Taxonomy" id="1481888"/>
    <lineage>
        <taxon>Eukaryota</taxon>
        <taxon>Sar</taxon>
        <taxon>Alveolata</taxon>
        <taxon>Ciliophora</taxon>
        <taxon>Postciliodesmatophora</taxon>
        <taxon>Heterotrichea</taxon>
        <taxon>Heterotrichida</taxon>
        <taxon>Blepharismidae</taxon>
        <taxon>Blepharisma</taxon>
    </lineage>
</organism>
<dbReference type="PROSITE" id="PS00028">
    <property type="entry name" value="ZINC_FINGER_C2H2_1"/>
    <property type="match status" value="1"/>
</dbReference>
<dbReference type="GO" id="GO:0008270">
    <property type="term" value="F:zinc ion binding"/>
    <property type="evidence" value="ECO:0007669"/>
    <property type="project" value="UniProtKB-KW"/>
</dbReference>
<keyword evidence="1" id="KW-0863">Zinc-finger</keyword>
<evidence type="ECO:0000256" key="1">
    <source>
        <dbReference type="PROSITE-ProRule" id="PRU00042"/>
    </source>
</evidence>
<reference evidence="3" key="1">
    <citation type="submission" date="2021-09" db="EMBL/GenBank/DDBJ databases">
        <authorList>
            <consortium name="AG Swart"/>
            <person name="Singh M."/>
            <person name="Singh A."/>
            <person name="Seah K."/>
            <person name="Emmerich C."/>
        </authorList>
    </citation>
    <scope>NUCLEOTIDE SEQUENCE</scope>
    <source>
        <strain evidence="3">ATCC30299</strain>
    </source>
</reference>
<accession>A0AAU9IHD8</accession>
<dbReference type="EMBL" id="CAJZBQ010000012">
    <property type="protein sequence ID" value="CAG9314300.1"/>
    <property type="molecule type" value="Genomic_DNA"/>
</dbReference>
<keyword evidence="4" id="KW-1185">Reference proteome</keyword>
<gene>
    <name evidence="3" type="ORF">BSTOLATCC_MIC11311</name>
</gene>